<keyword evidence="1" id="KW-1133">Transmembrane helix</keyword>
<dbReference type="EMBL" id="JAFBEE010000002">
    <property type="protein sequence ID" value="MBM7613961.1"/>
    <property type="molecule type" value="Genomic_DNA"/>
</dbReference>
<dbReference type="RefSeq" id="WP_204400243.1">
    <property type="nucleotide sequence ID" value="NZ_JAFBEE010000002.1"/>
</dbReference>
<dbReference type="Proteomes" id="UP001314796">
    <property type="component" value="Unassembled WGS sequence"/>
</dbReference>
<feature type="transmembrane region" description="Helical" evidence="1">
    <location>
        <begin position="33"/>
        <end position="51"/>
    </location>
</feature>
<dbReference type="Pfam" id="PF03956">
    <property type="entry name" value="Lys_export"/>
    <property type="match status" value="1"/>
</dbReference>
<evidence type="ECO:0000313" key="2">
    <source>
        <dbReference type="EMBL" id="MBM7613961.1"/>
    </source>
</evidence>
<name>A0ABS2NM10_9FIRM</name>
<comment type="caution">
    <text evidence="2">The sequence shown here is derived from an EMBL/GenBank/DDBJ whole genome shotgun (WGS) entry which is preliminary data.</text>
</comment>
<keyword evidence="3" id="KW-1185">Reference proteome</keyword>
<reference evidence="2 3" key="1">
    <citation type="submission" date="2021-01" db="EMBL/GenBank/DDBJ databases">
        <title>Genomic Encyclopedia of Type Strains, Phase IV (KMG-IV): sequencing the most valuable type-strain genomes for metagenomic binning, comparative biology and taxonomic classification.</title>
        <authorList>
            <person name="Goeker M."/>
        </authorList>
    </citation>
    <scope>NUCLEOTIDE SEQUENCE [LARGE SCALE GENOMIC DNA]</scope>
    <source>
        <strain evidence="2 3">DSM 25890</strain>
    </source>
</reference>
<proteinExistence type="predicted"/>
<protein>
    <submittedName>
        <fullName evidence="2">Transporter YbjL</fullName>
    </submittedName>
</protein>
<keyword evidence="1" id="KW-0812">Transmembrane</keyword>
<feature type="transmembrane region" description="Helical" evidence="1">
    <location>
        <begin position="63"/>
        <end position="84"/>
    </location>
</feature>
<gene>
    <name evidence="2" type="ORF">JOC73_000470</name>
</gene>
<keyword evidence="1" id="KW-0472">Membrane</keyword>
<organism evidence="2 3">
    <name type="scientific">Alkaliphilus hydrothermalis</name>
    <dbReference type="NCBI Taxonomy" id="1482730"/>
    <lineage>
        <taxon>Bacteria</taxon>
        <taxon>Bacillati</taxon>
        <taxon>Bacillota</taxon>
        <taxon>Clostridia</taxon>
        <taxon>Peptostreptococcales</taxon>
        <taxon>Natronincolaceae</taxon>
        <taxon>Alkaliphilus</taxon>
    </lineage>
</organism>
<sequence length="100" mass="11136">MDILIYLLILLAGAFLGSKDQLKLPLMNRTSEAQTFALLFLLFIMGVKIGIDKEIIYSFSRIGLQGFLLALSSVIFSVLGVKMISNRVLRVKEGQVEDDN</sequence>
<accession>A0ABS2NM10</accession>
<evidence type="ECO:0000313" key="3">
    <source>
        <dbReference type="Proteomes" id="UP001314796"/>
    </source>
</evidence>
<evidence type="ECO:0000256" key="1">
    <source>
        <dbReference type="SAM" id="Phobius"/>
    </source>
</evidence>
<dbReference type="InterPro" id="IPR005642">
    <property type="entry name" value="LysO"/>
</dbReference>